<proteinExistence type="predicted"/>
<dbReference type="GeneID" id="5722329"/>
<dbReference type="InParanoid" id="A0A2K3DFT1"/>
<reference evidence="1 2" key="1">
    <citation type="journal article" date="2007" name="Science">
        <title>The Chlamydomonas genome reveals the evolution of key animal and plant functions.</title>
        <authorList>
            <person name="Merchant S.S."/>
            <person name="Prochnik S.E."/>
            <person name="Vallon O."/>
            <person name="Harris E.H."/>
            <person name="Karpowicz S.J."/>
            <person name="Witman G.B."/>
            <person name="Terry A."/>
            <person name="Salamov A."/>
            <person name="Fritz-Laylin L.K."/>
            <person name="Marechal-Drouard L."/>
            <person name="Marshall W.F."/>
            <person name="Qu L.H."/>
            <person name="Nelson D.R."/>
            <person name="Sanderfoot A.A."/>
            <person name="Spalding M.H."/>
            <person name="Kapitonov V.V."/>
            <person name="Ren Q."/>
            <person name="Ferris P."/>
            <person name="Lindquist E."/>
            <person name="Shapiro H."/>
            <person name="Lucas S.M."/>
            <person name="Grimwood J."/>
            <person name="Schmutz J."/>
            <person name="Cardol P."/>
            <person name="Cerutti H."/>
            <person name="Chanfreau G."/>
            <person name="Chen C.L."/>
            <person name="Cognat V."/>
            <person name="Croft M.T."/>
            <person name="Dent R."/>
            <person name="Dutcher S."/>
            <person name="Fernandez E."/>
            <person name="Fukuzawa H."/>
            <person name="Gonzalez-Ballester D."/>
            <person name="Gonzalez-Halphen D."/>
            <person name="Hallmann A."/>
            <person name="Hanikenne M."/>
            <person name="Hippler M."/>
            <person name="Inwood W."/>
            <person name="Jabbari K."/>
            <person name="Kalanon M."/>
            <person name="Kuras R."/>
            <person name="Lefebvre P.A."/>
            <person name="Lemaire S.D."/>
            <person name="Lobanov A.V."/>
            <person name="Lohr M."/>
            <person name="Manuell A."/>
            <person name="Meier I."/>
            <person name="Mets L."/>
            <person name="Mittag M."/>
            <person name="Mittelmeier T."/>
            <person name="Moroney J.V."/>
            <person name="Moseley J."/>
            <person name="Napoli C."/>
            <person name="Nedelcu A.M."/>
            <person name="Niyogi K."/>
            <person name="Novoselov S.V."/>
            <person name="Paulsen I.T."/>
            <person name="Pazour G."/>
            <person name="Purton S."/>
            <person name="Ral J.P."/>
            <person name="Riano-Pachon D.M."/>
            <person name="Riekhof W."/>
            <person name="Rymarquis L."/>
            <person name="Schroda M."/>
            <person name="Stern D."/>
            <person name="Umen J."/>
            <person name="Willows R."/>
            <person name="Wilson N."/>
            <person name="Zimmer S.L."/>
            <person name="Allmer J."/>
            <person name="Balk J."/>
            <person name="Bisova K."/>
            <person name="Chen C.J."/>
            <person name="Elias M."/>
            <person name="Gendler K."/>
            <person name="Hauser C."/>
            <person name="Lamb M.R."/>
            <person name="Ledford H."/>
            <person name="Long J.C."/>
            <person name="Minagawa J."/>
            <person name="Page M.D."/>
            <person name="Pan J."/>
            <person name="Pootakham W."/>
            <person name="Roje S."/>
            <person name="Rose A."/>
            <person name="Stahlberg E."/>
            <person name="Terauchi A.M."/>
            <person name="Yang P."/>
            <person name="Ball S."/>
            <person name="Bowler C."/>
            <person name="Dieckmann C.L."/>
            <person name="Gladyshev V.N."/>
            <person name="Green P."/>
            <person name="Jorgensen R."/>
            <person name="Mayfield S."/>
            <person name="Mueller-Roeber B."/>
            <person name="Rajamani S."/>
            <person name="Sayre R.T."/>
            <person name="Brokstein P."/>
            <person name="Dubchak I."/>
            <person name="Goodstein D."/>
            <person name="Hornick L."/>
            <person name="Huang Y.W."/>
            <person name="Jhaveri J."/>
            <person name="Luo Y."/>
            <person name="Martinez D."/>
            <person name="Ngau W.C."/>
            <person name="Otillar B."/>
            <person name="Poliakov A."/>
            <person name="Porter A."/>
            <person name="Szajkowski L."/>
            <person name="Werner G."/>
            <person name="Zhou K."/>
            <person name="Grigoriev I.V."/>
            <person name="Rokhsar D.S."/>
            <person name="Grossman A.R."/>
        </authorList>
    </citation>
    <scope>NUCLEOTIDE SEQUENCE [LARGE SCALE GENOMIC DNA]</scope>
    <source>
        <strain evidence="2">CC-503</strain>
    </source>
</reference>
<name>A0A2K3DFT1_CHLRE</name>
<dbReference type="Gene3D" id="1.10.10.1210">
    <property type="entry name" value="MAGE homology domain, winged helix WH2 motif"/>
    <property type="match status" value="1"/>
</dbReference>
<organism evidence="1 2">
    <name type="scientific">Chlamydomonas reinhardtii</name>
    <name type="common">Chlamydomonas smithii</name>
    <dbReference type="NCBI Taxonomy" id="3055"/>
    <lineage>
        <taxon>Eukaryota</taxon>
        <taxon>Viridiplantae</taxon>
        <taxon>Chlorophyta</taxon>
        <taxon>core chlorophytes</taxon>
        <taxon>Chlorophyceae</taxon>
        <taxon>CS clade</taxon>
        <taxon>Chlamydomonadales</taxon>
        <taxon>Chlamydomonadaceae</taxon>
        <taxon>Chlamydomonas</taxon>
    </lineage>
</organism>
<gene>
    <name evidence="1" type="ORF">CHLRE_09g413475v5</name>
</gene>
<accession>A0A2K3DFT1</accession>
<dbReference type="OrthoDB" id="205198at2759"/>
<dbReference type="AlphaFoldDB" id="A0A2K3DFT1"/>
<keyword evidence="2" id="KW-1185">Reference proteome</keyword>
<evidence type="ECO:0000313" key="2">
    <source>
        <dbReference type="Proteomes" id="UP000006906"/>
    </source>
</evidence>
<dbReference type="RefSeq" id="XP_042921627.1">
    <property type="nucleotide sequence ID" value="XM_043066331.1"/>
</dbReference>
<dbReference type="InterPro" id="IPR041899">
    <property type="entry name" value="MAGE_WH2"/>
</dbReference>
<dbReference type="Gramene" id="PNW79400">
    <property type="protein sequence ID" value="PNW79400"/>
    <property type="gene ID" value="CHLRE_09g413475v5"/>
</dbReference>
<dbReference type="EMBL" id="CM008970">
    <property type="protein sequence ID" value="PNW79400.1"/>
    <property type="molecule type" value="Genomic_DNA"/>
</dbReference>
<evidence type="ECO:0000313" key="1">
    <source>
        <dbReference type="EMBL" id="PNW79400.1"/>
    </source>
</evidence>
<protein>
    <submittedName>
        <fullName evidence="1">Uncharacterized protein</fullName>
    </submittedName>
</protein>
<sequence>MQIASQLTRAPQLKRLLDQLGFQEGQLHPVLGSLDAQLKRMMDQRYIVADRNMTMQADGCQERLLLWGDAALSETGAKAIDEMSDSVSALV</sequence>
<dbReference type="Proteomes" id="UP000006906">
    <property type="component" value="Chromosome 9"/>
</dbReference>
<dbReference type="KEGG" id="cre:CHLRE_09g413475v5"/>